<comment type="caution">
    <text evidence="2">The sequence shown here is derived from an EMBL/GenBank/DDBJ whole genome shotgun (WGS) entry which is preliminary data.</text>
</comment>
<accession>A0ABD2Y115</accession>
<gene>
    <name evidence="2" type="ORF">ACH5RR_038998</name>
</gene>
<organism evidence="2 3">
    <name type="scientific">Cinchona calisaya</name>
    <dbReference type="NCBI Taxonomy" id="153742"/>
    <lineage>
        <taxon>Eukaryota</taxon>
        <taxon>Viridiplantae</taxon>
        <taxon>Streptophyta</taxon>
        <taxon>Embryophyta</taxon>
        <taxon>Tracheophyta</taxon>
        <taxon>Spermatophyta</taxon>
        <taxon>Magnoliopsida</taxon>
        <taxon>eudicotyledons</taxon>
        <taxon>Gunneridae</taxon>
        <taxon>Pentapetalae</taxon>
        <taxon>asterids</taxon>
        <taxon>lamiids</taxon>
        <taxon>Gentianales</taxon>
        <taxon>Rubiaceae</taxon>
        <taxon>Cinchonoideae</taxon>
        <taxon>Cinchoneae</taxon>
        <taxon>Cinchona</taxon>
    </lineage>
</organism>
<sequence length="124" mass="13579">MTGTQLVGQGAVSLCFLAVQINMNLPPRKGRDRYLQGRGGPQGRGVNSPPLGQIRRIGYVHIPIFGEYPLLTRNISQSSTYRDILNSQPSLSNQLSLSNSNKTVLGHIPSSFSSREELFKPNGK</sequence>
<feature type="region of interest" description="Disordered" evidence="1">
    <location>
        <begin position="27"/>
        <end position="51"/>
    </location>
</feature>
<evidence type="ECO:0000256" key="1">
    <source>
        <dbReference type="SAM" id="MobiDB-lite"/>
    </source>
</evidence>
<name>A0ABD2Y115_9GENT</name>
<evidence type="ECO:0000313" key="3">
    <source>
        <dbReference type="Proteomes" id="UP001630127"/>
    </source>
</evidence>
<reference evidence="2 3" key="1">
    <citation type="submission" date="2024-11" db="EMBL/GenBank/DDBJ databases">
        <title>A near-complete genome assembly of Cinchona calisaya.</title>
        <authorList>
            <person name="Lian D.C."/>
            <person name="Zhao X.W."/>
            <person name="Wei L."/>
        </authorList>
    </citation>
    <scope>NUCLEOTIDE SEQUENCE [LARGE SCALE GENOMIC DNA]</scope>
    <source>
        <tissue evidence="2">Nenye</tissue>
    </source>
</reference>
<dbReference type="AlphaFoldDB" id="A0ABD2Y115"/>
<proteinExistence type="predicted"/>
<protein>
    <submittedName>
        <fullName evidence="2">Uncharacterized protein</fullName>
    </submittedName>
</protein>
<dbReference type="Proteomes" id="UP001630127">
    <property type="component" value="Unassembled WGS sequence"/>
</dbReference>
<dbReference type="EMBL" id="JBJUIK010000016">
    <property type="protein sequence ID" value="KAL3499905.1"/>
    <property type="molecule type" value="Genomic_DNA"/>
</dbReference>
<evidence type="ECO:0000313" key="2">
    <source>
        <dbReference type="EMBL" id="KAL3499905.1"/>
    </source>
</evidence>
<keyword evidence="3" id="KW-1185">Reference proteome</keyword>